<feature type="domain" description="C2H2-type" evidence="10">
    <location>
        <begin position="100"/>
        <end position="128"/>
    </location>
</feature>
<dbReference type="PROSITE" id="PS00028">
    <property type="entry name" value="ZINC_FINGER_C2H2_1"/>
    <property type="match status" value="12"/>
</dbReference>
<feature type="domain" description="C2H2-type" evidence="10">
    <location>
        <begin position="387"/>
        <end position="415"/>
    </location>
</feature>
<feature type="region of interest" description="Disordered" evidence="9">
    <location>
        <begin position="562"/>
        <end position="584"/>
    </location>
</feature>
<dbReference type="SMART" id="SM00355">
    <property type="entry name" value="ZnF_C2H2"/>
    <property type="match status" value="15"/>
</dbReference>
<dbReference type="FunFam" id="3.30.160.60:FF:000100">
    <property type="entry name" value="Zinc finger 45-like"/>
    <property type="match status" value="2"/>
</dbReference>
<organism evidence="11 12">
    <name type="scientific">Acanthoscelides obtectus</name>
    <name type="common">Bean weevil</name>
    <name type="synonym">Bruchus obtectus</name>
    <dbReference type="NCBI Taxonomy" id="200917"/>
    <lineage>
        <taxon>Eukaryota</taxon>
        <taxon>Metazoa</taxon>
        <taxon>Ecdysozoa</taxon>
        <taxon>Arthropoda</taxon>
        <taxon>Hexapoda</taxon>
        <taxon>Insecta</taxon>
        <taxon>Pterygota</taxon>
        <taxon>Neoptera</taxon>
        <taxon>Endopterygota</taxon>
        <taxon>Coleoptera</taxon>
        <taxon>Polyphaga</taxon>
        <taxon>Cucujiformia</taxon>
        <taxon>Chrysomeloidea</taxon>
        <taxon>Chrysomelidae</taxon>
        <taxon>Bruchinae</taxon>
        <taxon>Bruchini</taxon>
        <taxon>Acanthoscelides</taxon>
    </lineage>
</organism>
<feature type="domain" description="C2H2-type" evidence="10">
    <location>
        <begin position="474"/>
        <end position="497"/>
    </location>
</feature>
<feature type="domain" description="C2H2-type" evidence="10">
    <location>
        <begin position="418"/>
        <end position="445"/>
    </location>
</feature>
<dbReference type="PANTHER" id="PTHR24393">
    <property type="entry name" value="ZINC FINGER PROTEIN"/>
    <property type="match status" value="1"/>
</dbReference>
<comment type="subcellular location">
    <subcellularLocation>
        <location evidence="1">Nucleus</location>
    </subcellularLocation>
</comment>
<evidence type="ECO:0000313" key="12">
    <source>
        <dbReference type="Proteomes" id="UP001152888"/>
    </source>
</evidence>
<dbReference type="Proteomes" id="UP001152888">
    <property type="component" value="Unassembled WGS sequence"/>
</dbReference>
<keyword evidence="12" id="KW-1185">Reference proteome</keyword>
<keyword evidence="6" id="KW-0539">Nucleus</keyword>
<reference evidence="11" key="1">
    <citation type="submission" date="2022-03" db="EMBL/GenBank/DDBJ databases">
        <authorList>
            <person name="Sayadi A."/>
        </authorList>
    </citation>
    <scope>NUCLEOTIDE SEQUENCE</scope>
</reference>
<gene>
    <name evidence="11" type="ORF">ACAOBT_LOCUS15856</name>
</gene>
<keyword evidence="3" id="KW-0677">Repeat</keyword>
<name>A0A9P0L0D3_ACAOB</name>
<dbReference type="SMART" id="SM00868">
    <property type="entry name" value="zf-AD"/>
    <property type="match status" value="1"/>
</dbReference>
<evidence type="ECO:0000256" key="8">
    <source>
        <dbReference type="PROSITE-ProRule" id="PRU00042"/>
    </source>
</evidence>
<feature type="domain" description="C2H2-type" evidence="10">
    <location>
        <begin position="359"/>
        <end position="386"/>
    </location>
</feature>
<proteinExistence type="predicted"/>
<dbReference type="AlphaFoldDB" id="A0A9P0L0D3"/>
<dbReference type="EMBL" id="CAKOFQ010006949">
    <property type="protein sequence ID" value="CAH1983987.1"/>
    <property type="molecule type" value="Genomic_DNA"/>
</dbReference>
<keyword evidence="5" id="KW-0862">Zinc</keyword>
<dbReference type="PANTHER" id="PTHR24393:SF34">
    <property type="entry name" value="PR_SET DOMAIN 13"/>
    <property type="match status" value="1"/>
</dbReference>
<feature type="domain" description="C2H2-type" evidence="10">
    <location>
        <begin position="331"/>
        <end position="358"/>
    </location>
</feature>
<dbReference type="SUPFAM" id="SSF57667">
    <property type="entry name" value="beta-beta-alpha zinc fingers"/>
    <property type="match status" value="6"/>
</dbReference>
<evidence type="ECO:0000313" key="11">
    <source>
        <dbReference type="EMBL" id="CAH1983987.1"/>
    </source>
</evidence>
<dbReference type="InterPro" id="IPR036236">
    <property type="entry name" value="Znf_C2H2_sf"/>
</dbReference>
<evidence type="ECO:0000256" key="4">
    <source>
        <dbReference type="ARBA" id="ARBA00022771"/>
    </source>
</evidence>
<feature type="domain" description="C2H2-type" evidence="10">
    <location>
        <begin position="539"/>
        <end position="567"/>
    </location>
</feature>
<evidence type="ECO:0000256" key="2">
    <source>
        <dbReference type="ARBA" id="ARBA00022723"/>
    </source>
</evidence>
<feature type="domain" description="C2H2-type" evidence="10">
    <location>
        <begin position="511"/>
        <end position="538"/>
    </location>
</feature>
<keyword evidence="2" id="KW-0479">Metal-binding</keyword>
<dbReference type="OrthoDB" id="6077919at2759"/>
<dbReference type="GO" id="GO:0008270">
    <property type="term" value="F:zinc ion binding"/>
    <property type="evidence" value="ECO:0007669"/>
    <property type="project" value="UniProtKB-KW"/>
</dbReference>
<dbReference type="FunFam" id="3.30.160.60:FF:000446">
    <property type="entry name" value="Zinc finger protein"/>
    <property type="match status" value="1"/>
</dbReference>
<evidence type="ECO:0000256" key="9">
    <source>
        <dbReference type="SAM" id="MobiDB-lite"/>
    </source>
</evidence>
<evidence type="ECO:0000256" key="5">
    <source>
        <dbReference type="ARBA" id="ARBA00022833"/>
    </source>
</evidence>
<comment type="caution">
    <text evidence="11">The sequence shown here is derived from an EMBL/GenBank/DDBJ whole genome shotgun (WGS) entry which is preliminary data.</text>
</comment>
<evidence type="ECO:0000256" key="7">
    <source>
        <dbReference type="ARBA" id="ARBA00068876"/>
    </source>
</evidence>
<dbReference type="InterPro" id="IPR013087">
    <property type="entry name" value="Znf_C2H2_type"/>
</dbReference>
<dbReference type="GO" id="GO:0005634">
    <property type="term" value="C:nucleus"/>
    <property type="evidence" value="ECO:0007669"/>
    <property type="project" value="UniProtKB-SubCell"/>
</dbReference>
<feature type="domain" description="C2H2-type" evidence="10">
    <location>
        <begin position="446"/>
        <end position="473"/>
    </location>
</feature>
<dbReference type="PROSITE" id="PS50157">
    <property type="entry name" value="ZINC_FINGER_C2H2_2"/>
    <property type="match status" value="11"/>
</dbReference>
<dbReference type="InterPro" id="IPR012934">
    <property type="entry name" value="Znf_AD"/>
</dbReference>
<dbReference type="Gene3D" id="3.30.160.60">
    <property type="entry name" value="Classic Zinc Finger"/>
    <property type="match status" value="9"/>
</dbReference>
<dbReference type="GO" id="GO:0001228">
    <property type="term" value="F:DNA-binding transcription activator activity, RNA polymerase II-specific"/>
    <property type="evidence" value="ECO:0007669"/>
    <property type="project" value="TreeGrafter"/>
</dbReference>
<accession>A0A9P0L0D3</accession>
<evidence type="ECO:0000256" key="6">
    <source>
        <dbReference type="ARBA" id="ARBA00023242"/>
    </source>
</evidence>
<evidence type="ECO:0000256" key="1">
    <source>
        <dbReference type="ARBA" id="ARBA00004123"/>
    </source>
</evidence>
<dbReference type="FunFam" id="3.30.160.60:FF:000145">
    <property type="entry name" value="Zinc finger protein 574"/>
    <property type="match status" value="1"/>
</dbReference>
<feature type="domain" description="C2H2-type" evidence="10">
    <location>
        <begin position="267"/>
        <end position="295"/>
    </location>
</feature>
<evidence type="ECO:0000259" key="10">
    <source>
        <dbReference type="PROSITE" id="PS50157"/>
    </source>
</evidence>
<keyword evidence="4 8" id="KW-0863">Zinc-finger</keyword>
<protein>
    <recommendedName>
        <fullName evidence="7">Zinc finger protein 865</fullName>
    </recommendedName>
</protein>
<feature type="domain" description="C2H2-type" evidence="10">
    <location>
        <begin position="298"/>
        <end position="322"/>
    </location>
</feature>
<dbReference type="Pfam" id="PF00096">
    <property type="entry name" value="zf-C2H2"/>
    <property type="match status" value="6"/>
</dbReference>
<dbReference type="GO" id="GO:0000978">
    <property type="term" value="F:RNA polymerase II cis-regulatory region sequence-specific DNA binding"/>
    <property type="evidence" value="ECO:0007669"/>
    <property type="project" value="TreeGrafter"/>
</dbReference>
<evidence type="ECO:0000256" key="3">
    <source>
        <dbReference type="ARBA" id="ARBA00022737"/>
    </source>
</evidence>
<sequence length="584" mass="67589">MSDSLCDVCNEIRQELSEACTAHNASLNYLLKLKSIVPEVGWLPGTNICDICINELETAYKFKQTCLKSASLQKIATQNVNSSELDGDPFNYNRSVSNPFECSDCNIDFDTQEQLLSHQNENHTDDDNCSRHLEKYKRNQECLKCGRKFALTSSLDKHELFCDGIIRHSKVYDKHQCEKCNRFYTTQKILLAHKKKCKQETLKKTKYQCVKCHAYYISLKTLRHHERRGCKADLNKMIKEEICDICSKQFASAFLLKKHIAEDHMMCKCEECGVSFGNYEEFIAHVKSEHVKNNSRRFTCEVCAEPFTLLKSLLQHCVQVHSMNIKNVKPYYCDMCNHRFTSSSNLLNHKLYHDGNRPNMCHFCGKSFITKNDLTIHEKTHYDERCFKCNDCDKTFKTNANLRTHYLVAHTDPSLWKYVCYACGKRFPQKSNHDQHVRRHTGEKNFACSLCIKSFTSKSELLEHVRCHSNERAHQCALCGKTYRKRYSYNIHLKKVHGIGNAKIRVKEKKYACHICAGKFHDKQKLARHLCTHSGIKPFGCAICDKRFSDRSYLNLHTRLNHNSQTTAGPESPSSSSLQTMSIV</sequence>